<organism evidence="3 6">
    <name type="scientific">Adineta steineri</name>
    <dbReference type="NCBI Taxonomy" id="433720"/>
    <lineage>
        <taxon>Eukaryota</taxon>
        <taxon>Metazoa</taxon>
        <taxon>Spiralia</taxon>
        <taxon>Gnathifera</taxon>
        <taxon>Rotifera</taxon>
        <taxon>Eurotatoria</taxon>
        <taxon>Bdelloidea</taxon>
        <taxon>Adinetida</taxon>
        <taxon>Adinetidae</taxon>
        <taxon>Adineta</taxon>
    </lineage>
</organism>
<dbReference type="EMBL" id="CAJNOM010001132">
    <property type="protein sequence ID" value="CAF1593940.1"/>
    <property type="molecule type" value="Genomic_DNA"/>
</dbReference>
<dbReference type="PANTHER" id="PTHR33444">
    <property type="entry name" value="SI:DKEY-19B23.12-RELATED"/>
    <property type="match status" value="1"/>
</dbReference>
<dbReference type="Proteomes" id="UP000663877">
    <property type="component" value="Unassembled WGS sequence"/>
</dbReference>
<keyword evidence="2" id="KW-0812">Transmembrane</keyword>
<proteinExistence type="predicted"/>
<dbReference type="EMBL" id="CAJNOI010000775">
    <property type="protein sequence ID" value="CAF1343417.1"/>
    <property type="molecule type" value="Genomic_DNA"/>
</dbReference>
<feature type="transmembrane region" description="Helical" evidence="2">
    <location>
        <begin position="39"/>
        <end position="61"/>
    </location>
</feature>
<sequence length="194" mass="21434">MSSKMWTNKTSETVPLTPANEPSSHSRVASLGRKFGTTYFIISVITLSCIPIIELVIGLYYKGECPINQLIATYMIGIGICGLILVALSLFLSITYVCFIPDSASLTLMASCGVCLNVIATIIISIIVFIWFILGCIWVFSNASRVQFHDPLKNTYCDPFLYKSTFILLIITIIWALIQGCISCCRACWTSESD</sequence>
<feature type="transmembrane region" description="Helical" evidence="2">
    <location>
        <begin position="108"/>
        <end position="140"/>
    </location>
</feature>
<evidence type="ECO:0000313" key="3">
    <source>
        <dbReference type="EMBL" id="CAF1343417.1"/>
    </source>
</evidence>
<dbReference type="InterPro" id="IPR040350">
    <property type="entry name" value="TMEM272"/>
</dbReference>
<reference evidence="3" key="1">
    <citation type="submission" date="2021-02" db="EMBL/GenBank/DDBJ databases">
        <authorList>
            <person name="Nowell W R."/>
        </authorList>
    </citation>
    <scope>NUCLEOTIDE SEQUENCE</scope>
</reference>
<evidence type="ECO:0000313" key="4">
    <source>
        <dbReference type="EMBL" id="CAF1593940.1"/>
    </source>
</evidence>
<protein>
    <submittedName>
        <fullName evidence="3">Uncharacterized protein</fullName>
    </submittedName>
</protein>
<evidence type="ECO:0000256" key="2">
    <source>
        <dbReference type="SAM" id="Phobius"/>
    </source>
</evidence>
<feature type="region of interest" description="Disordered" evidence="1">
    <location>
        <begin position="1"/>
        <end position="25"/>
    </location>
</feature>
<feature type="transmembrane region" description="Helical" evidence="2">
    <location>
        <begin position="73"/>
        <end position="96"/>
    </location>
</feature>
<evidence type="ECO:0000313" key="5">
    <source>
        <dbReference type="Proteomes" id="UP000663832"/>
    </source>
</evidence>
<comment type="caution">
    <text evidence="3">The sequence shown here is derived from an EMBL/GenBank/DDBJ whole genome shotgun (WGS) entry which is preliminary data.</text>
</comment>
<evidence type="ECO:0000313" key="6">
    <source>
        <dbReference type="Proteomes" id="UP000663877"/>
    </source>
</evidence>
<keyword evidence="5" id="KW-1185">Reference proteome</keyword>
<feature type="transmembrane region" description="Helical" evidence="2">
    <location>
        <begin position="160"/>
        <end position="178"/>
    </location>
</feature>
<name>A0A815GVA6_9BILA</name>
<accession>A0A815GVA6</accession>
<dbReference type="Proteomes" id="UP000663832">
    <property type="component" value="Unassembled WGS sequence"/>
</dbReference>
<keyword evidence="2" id="KW-1133">Transmembrane helix</keyword>
<dbReference type="PANTHER" id="PTHR33444:SF7">
    <property type="entry name" value="TRANSMEMBRANE PROTEIN 272"/>
    <property type="match status" value="1"/>
</dbReference>
<keyword evidence="2" id="KW-0472">Membrane</keyword>
<evidence type="ECO:0000256" key="1">
    <source>
        <dbReference type="SAM" id="MobiDB-lite"/>
    </source>
</evidence>
<gene>
    <name evidence="3" type="ORF">BJG266_LOCUS34544</name>
    <name evidence="4" type="ORF">QVE165_LOCUS51621</name>
</gene>
<dbReference type="OrthoDB" id="10093174at2759"/>
<dbReference type="AlphaFoldDB" id="A0A815GVA6"/>